<evidence type="ECO:0000313" key="1">
    <source>
        <dbReference type="EnsemblMetazoa" id="GPPI039990-PA"/>
    </source>
</evidence>
<dbReference type="VEuPathDB" id="VectorBase:GPPI039990"/>
<dbReference type="EMBL" id="JXJN01020151">
    <property type="status" value="NOT_ANNOTATED_CDS"/>
    <property type="molecule type" value="Genomic_DNA"/>
</dbReference>
<accession>A0A1B0BTG9</accession>
<reference evidence="1" key="2">
    <citation type="submission" date="2020-05" db="UniProtKB">
        <authorList>
            <consortium name="EnsemblMetazoa"/>
        </authorList>
    </citation>
    <scope>IDENTIFICATION</scope>
    <source>
        <strain evidence="1">IAEA</strain>
    </source>
</reference>
<dbReference type="AlphaFoldDB" id="A0A1B0BTG9"/>
<keyword evidence="2" id="KW-1185">Reference proteome</keyword>
<reference evidence="2" key="1">
    <citation type="submission" date="2015-01" db="EMBL/GenBank/DDBJ databases">
        <authorList>
            <person name="Aksoy S."/>
            <person name="Warren W."/>
            <person name="Wilson R.K."/>
        </authorList>
    </citation>
    <scope>NUCLEOTIDE SEQUENCE [LARGE SCALE GENOMIC DNA]</scope>
    <source>
        <strain evidence="2">IAEA</strain>
    </source>
</reference>
<proteinExistence type="predicted"/>
<sequence>MAPKLKRMVDRMRRFQVLNSHIFAILSKYLKRTDFEGSNVERAFHRRNIKKTNYQGLPLANGSLSFLRLILGIYASAIQNSLCTPLLLISLTTPTDFTSAVREEISKYEERTRYEEGGE</sequence>
<dbReference type="STRING" id="67801.A0A1B0BTG9"/>
<organism evidence="1 2">
    <name type="scientific">Glossina palpalis gambiensis</name>
    <dbReference type="NCBI Taxonomy" id="67801"/>
    <lineage>
        <taxon>Eukaryota</taxon>
        <taxon>Metazoa</taxon>
        <taxon>Ecdysozoa</taxon>
        <taxon>Arthropoda</taxon>
        <taxon>Hexapoda</taxon>
        <taxon>Insecta</taxon>
        <taxon>Pterygota</taxon>
        <taxon>Neoptera</taxon>
        <taxon>Endopterygota</taxon>
        <taxon>Diptera</taxon>
        <taxon>Brachycera</taxon>
        <taxon>Muscomorpha</taxon>
        <taxon>Hippoboscoidea</taxon>
        <taxon>Glossinidae</taxon>
        <taxon>Glossina</taxon>
    </lineage>
</organism>
<evidence type="ECO:0000313" key="2">
    <source>
        <dbReference type="Proteomes" id="UP000092460"/>
    </source>
</evidence>
<dbReference type="Proteomes" id="UP000092460">
    <property type="component" value="Unassembled WGS sequence"/>
</dbReference>
<protein>
    <submittedName>
        <fullName evidence="1">Uncharacterized protein</fullName>
    </submittedName>
</protein>
<name>A0A1B0BTG9_9MUSC</name>
<dbReference type="EnsemblMetazoa" id="GPPI039990-RA">
    <property type="protein sequence ID" value="GPPI039990-PA"/>
    <property type="gene ID" value="GPPI039990"/>
</dbReference>